<proteinExistence type="predicted"/>
<gene>
    <name evidence="1" type="ORF">CHH64_02790</name>
</gene>
<name>A0A268AEW1_9BACI</name>
<dbReference type="EMBL" id="NPBV01000002">
    <property type="protein sequence ID" value="PAD22658.1"/>
    <property type="molecule type" value="Genomic_DNA"/>
</dbReference>
<accession>A0A268AEW1</accession>
<dbReference type="AlphaFoldDB" id="A0A268AEW1"/>
<evidence type="ECO:0008006" key="3">
    <source>
        <dbReference type="Google" id="ProtNLM"/>
    </source>
</evidence>
<protein>
    <recommendedName>
        <fullName evidence="3">Antitoxin component YwqK of the YwqJK toxin-antitoxin module</fullName>
    </recommendedName>
</protein>
<sequence length="572" mass="66768">MLNIEIKGSCVTRESFNYQDKKTYKVNKYIFQKPLKVISTAPAALADEAAIIREIKLQLTNNESVSDFVLKQVDDSFTKQFIIGGADYFIFDLIDERMPTLKIGESYVERRPEIQKVLESFGVDFLNEPGNADDLYRYIDIFIEGLQEYYPLEQVILHKAFAQFKVSDGEQLVPLSYTFPDEGHRKYSAKRAVETNLYLSSLYEYIEAKFPEIHIIELKHVDYYSTHDHVYGRGYYHYNDEYYQDFLSALDGIVSGNPADEEKQKLIADDNLHLFKLQQNILDITSGFETDRRLLLTEIPDHKPVDALFHDKNGLRMCKIYYPNGAKRGFMFYVRNKIIAKVIIKEGNHYIYTPDETGKFAAAVAWSTRGYRLLREGSNYIEKANEVSIVINKLQRVKILFRKDDFSILLYNYNALVARHEFQQGFLHTARVFSANGKLQEVLYAKGYKRAGRMASSYKYDEEGNLENKTDFYLDGSLYTKLEYNPDGTYFRKIFYKKDKPHRAVQFQNNKQVKRFVYYPDGSSLQQEVDFFENGTRKKVTIFNQDGHIKRVLSRDNPNENLSVMELELQQA</sequence>
<reference evidence="1 2" key="1">
    <citation type="submission" date="2017-07" db="EMBL/GenBank/DDBJ databases">
        <title>Isolation and whole genome analysis of endospore-forming bacteria from heroin.</title>
        <authorList>
            <person name="Kalinowski J."/>
            <person name="Ahrens B."/>
            <person name="Al-Dilaimi A."/>
            <person name="Winkler A."/>
            <person name="Wibberg D."/>
            <person name="Schleenbecker U."/>
            <person name="Ruckert C."/>
            <person name="Wolfel R."/>
            <person name="Grass G."/>
        </authorList>
    </citation>
    <scope>NUCLEOTIDE SEQUENCE [LARGE SCALE GENOMIC DNA]</scope>
    <source>
        <strain evidence="1 2">7528</strain>
    </source>
</reference>
<dbReference type="InterPro" id="IPR046237">
    <property type="entry name" value="DUF6270"/>
</dbReference>
<dbReference type="RefSeq" id="WP_095260422.1">
    <property type="nucleotide sequence ID" value="NZ_NPBV01000002.1"/>
</dbReference>
<evidence type="ECO:0000313" key="2">
    <source>
        <dbReference type="Proteomes" id="UP000216013"/>
    </source>
</evidence>
<dbReference type="Pfam" id="PF19786">
    <property type="entry name" value="DUF6270"/>
    <property type="match status" value="1"/>
</dbReference>
<dbReference type="Gene3D" id="3.90.930.1">
    <property type="match status" value="1"/>
</dbReference>
<organism evidence="1 2">
    <name type="scientific">Terribacillus saccharophilus</name>
    <dbReference type="NCBI Taxonomy" id="361277"/>
    <lineage>
        <taxon>Bacteria</taxon>
        <taxon>Bacillati</taxon>
        <taxon>Bacillota</taxon>
        <taxon>Bacilli</taxon>
        <taxon>Bacillales</taxon>
        <taxon>Bacillaceae</taxon>
        <taxon>Terribacillus</taxon>
    </lineage>
</organism>
<evidence type="ECO:0000313" key="1">
    <source>
        <dbReference type="EMBL" id="PAD22658.1"/>
    </source>
</evidence>
<dbReference type="Proteomes" id="UP000216013">
    <property type="component" value="Unassembled WGS sequence"/>
</dbReference>
<comment type="caution">
    <text evidence="1">The sequence shown here is derived from an EMBL/GenBank/DDBJ whole genome shotgun (WGS) entry which is preliminary data.</text>
</comment>